<dbReference type="PROSITE" id="PS00751">
    <property type="entry name" value="TCP1_2"/>
    <property type="match status" value="1"/>
</dbReference>
<dbReference type="GO" id="GO:0051082">
    <property type="term" value="F:unfolded protein binding"/>
    <property type="evidence" value="ECO:0007669"/>
    <property type="project" value="InterPro"/>
</dbReference>
<sequence>MMQAPVMVLNTNTKRETGRTAQLGNIEAAKAVSDIVRTTLGPRSMLKMLLDPMGGIVMTNDGNAILREVDVAHPAAKSMIELSRAQDEEVGDGTTSVIILAGELLVVAEPFLSHQVHPTVIIRGFNRALNASLEIAKKLARTIDIENKEDMRNLVQSSIGTKFSPRVGNLVSDLALDAVLTVVRTSASGRKEVDVKRYAKVEKIPGGELEDSRVLKGVMFNKDVTHSKMRRRIENPRVLLLDCPLEYKKGESQTNVELTNDQDWNTLLRLEEEYIENLCAQVVAMKPDVVITEKGVSDLAQHYFVKAGITAFRRLRKTDNNRVARATGATIVSRADEIQESDIGTKCGLFEVRKLGDEYFAFFEECKDPGACSILLRGGSKDVLNEIERNLQDAMQVARNVVFEPLLLPGGGATEMRLAHELKKRADEIEGVEQFPFRAVGEALEVIPRTLLQNCGADVVRVMTSLRAKQAETEEAYGVDGVTGKVTASEELGVWEPFQVKTQSIKTAVEAACMLLRIDDIVSEGHLLDPDTFMALDRELRRLLEYARLPEAENSLKNENSRPTALYILQRLKAIQQQTTVPSMSVSTGMNVPELLVLTAESALFQGDFDTAAKSIEWFFSECQLKNQFYCRAQFVRAHCGSNDAQADTGVMKLKKVLNAIHFILAVLPIATDTKKRPTYDFLVYNASVTYWQIARQLMKQSTYQFLAPSLIKIVDALKLTAETDVAWLLRLQIALVYAQVDANQLANAAKTINDVVDVQITPRLGAADESFKALYEEALRIQVHVGSFKDAECQKIVPNVKRLLQPNNKRASMLVKLQCVKSGNLSGTLEAAYVEIVQEATGFVSFTGETSLEEVKNFVESLEPRALEAIDAEIVVEIAIHAAFNGVLSVAAACDAFLQRKGKNMSPKTRVLCQVLSAVLLVVTPATHTGVKSTWRQRQAMVLSSRVEAIKTFERALIASKRQQDPQLIERVCVYVWNLSLPLLQPHLRSHLSRVFTLSSSILEELDSLLLGFRARLYLEVAKVEVVSDFLVKAHANVSKALSLDYGVITRNDSTAMTIELLSTHKDWITRPVDTHLLPIKQRLDLKLAAEDSPSKLIEVMAMLEQVKDQKDPQQQRNTLTRCIETMADMSSSDSLEDQVRLWSEISSLAWHELHDGILAQQAVESALSLFFSTSEAGDVKILSGDKSVMILEIDMRLLMVEILAAKLKDQAVQVENVRHQAESSGKREAQGRKSSMKSNVDLDALMLLGKETYVLGIHRPEVEESSTPITGEEDAEPDETSVQARQNALCKEIQAMKGEILEQLARALKAATKIGWTFVLENTCIYLWNYHFHIFRMLLETDSLGFDPQWILPECVSTFETLYAALEAVATEVDTDLLANIGLGLSSVYKKTCRLDKALAIADTFLKRKPISDTKGSTMSVLHLKRFAELKSQVQIAQNAKDITPTDSTSAQVKVIAYLEAMEVTFNQQPEKAQGFYQKAITMWQTSAPEIYNSFLGEDFDRLLEEEQQLMELYVEIWVRVGCGAFRLKNIKYAIECAEQALLPLQSAGSKKALAQELIVGSTWKWFALAELLYGHAVFHLDQGDSPAQKLLLASLSHLVRAVEYGLRGNASTVVIRAGKVVWNATVAAINSKTTGDEGEAQEENFYQRVVRDLKKTLHYLDQVIASSDANLHFYGEMVLLTLAVCEKANNWSDQFEICESVLKAFGPTSHRASLPSEVMKEIQTAAAISGAYLGKPSSMPKSGGSSKSPEQLEESLVRAQILKKVAFSSWKDPSAQLKALSSAHIELEGQPEEQALVLVDIAEWFFTNQFSSQNADTYLECALSSLLSCQKVFSEVATSLSRKASTGQLSVASRQKSTVIYSPLWFAEKQFRIFMMRAKLAKTCKDRSKHVRLALYEVEKAWEHILVMKNEAEYQATYERENPDAANRIDFDEWKKDKAPTYVKPTSESDWINFFMKYEENATNRFYVSWGKLLQSVQTSTISHFSQPVLALTYLEDLLSMLRDLQYSVMIPSFYLFNVLFHAYIPQRTYIAQIWMELTQFDLMERLNMSNFALPLQNALDMIQTMEIKLQEAHTSDIPEGGLVSKKRHIFHSSQLDSRQKLASSIKLLLQFGFVRQAKTLLEILRYSADISSSSITSAVCEILSSRVLEMEGQTELAFARVKSALDTPQLDITRFLEWTLRYCKLNPDPDQALSILKVAEKQAAKTVVAAMRRPVAQTFGISFKDTSGSSHINIGIVQLMAWTSFKQATISLKKASTAQSCSILSHLQESKRALEKSLQMISLVDAHYLHSQLLIKYSAVLQSFQDHCGSYFATAELEARDMLQTALTLQEKCLANYSWFLYTAQTGKPKQEGIVTPLEVEIALTKLEVARLVMTPELSSRAVKEKEMTWYRYYEDSQRSVVDKWLNTTDQALENTNSFELPRALTLITSAISSLTDNPTLEIQHAIAQVLRLQCQRLELFHGDDKQKAEMLRTHLWTRYTSSDARHATWVCCHGARAELAFAAADAQSQKEKENQKEKEIPVPPPEDEEEEEEGVDEVQLEEMLTAHAANVQKYQLIAFEKQCAELLRLCSNELIQVLGCRHPFDCAKNVLKNQSGEVIEEATSLFSRCVAKSNVQQLHLRRMEKLQATHTSASTHSLPFQLSQLYLNQQSESFKRMSVGFRVDSIVAALPSSIRVMCLHFSPDHCFLYAALLGSTERRVAISRMEFTETQSELLAQLQKRIQTWRVKCAKETLAYEERHKQDEMYEFMSTETLNQDEDPLEDEFTNIINDTVELLNPLFTHSAMKAELKSNLSGNTLILLLDRVLDCLPMEALPVLQPADAIARDFSIQMLHQRLMAMKKQPLRPNEIRVIVDPYNEDPGNPSGQTMTSVVKQGGGGWKDALEHGQIPSVTDWQQALLARRGGGLMYVGPNRVVGSCLPLQQVTGMNVALTCQAMILLDHAENSKSVRRQSKLDSEKPAWEKEVECDSYARALLLTLCGVNVLVINQWATTFNSNRRLASGLLQNMSKGYYVGKALKKCGETTIAESPSTATLPAALPDSVTAAGTGSDLVARSKLQLKNRFRHNAVVYGLAHLVLKSND</sequence>
<organism evidence="11 12">
    <name type="scientific">Phytophthora citrophthora</name>
    <dbReference type="NCBI Taxonomy" id="4793"/>
    <lineage>
        <taxon>Eukaryota</taxon>
        <taxon>Sar</taxon>
        <taxon>Stramenopiles</taxon>
        <taxon>Oomycota</taxon>
        <taxon>Peronosporomycetes</taxon>
        <taxon>Peronosporales</taxon>
        <taxon>Peronosporaceae</taxon>
        <taxon>Phytophthora</taxon>
    </lineage>
</organism>
<dbReference type="GO" id="GO:0016887">
    <property type="term" value="F:ATP hydrolysis activity"/>
    <property type="evidence" value="ECO:0007669"/>
    <property type="project" value="InterPro"/>
</dbReference>
<dbReference type="SUPFAM" id="SSF54849">
    <property type="entry name" value="GroEL-intermediate domain like"/>
    <property type="match status" value="1"/>
</dbReference>
<keyword evidence="7 8" id="KW-0143">Chaperone</keyword>
<feature type="region of interest" description="Disordered" evidence="10">
    <location>
        <begin position="2509"/>
        <end position="2539"/>
    </location>
</feature>
<dbReference type="InterPro" id="IPR002423">
    <property type="entry name" value="Cpn60/GroEL/TCP-1"/>
</dbReference>
<dbReference type="NCBIfam" id="NF041083">
    <property type="entry name" value="thermosome_beta"/>
    <property type="match status" value="1"/>
</dbReference>
<dbReference type="InterPro" id="IPR053374">
    <property type="entry name" value="TCP-1_chaperonin"/>
</dbReference>
<dbReference type="Gene3D" id="1.10.560.10">
    <property type="entry name" value="GroEL-like equatorial domain"/>
    <property type="match status" value="1"/>
</dbReference>
<keyword evidence="12" id="KW-1185">Reference proteome</keyword>
<dbReference type="NCBIfam" id="TIGR02344">
    <property type="entry name" value="chap_CCT_gamma"/>
    <property type="match status" value="1"/>
</dbReference>
<evidence type="ECO:0000256" key="1">
    <source>
        <dbReference type="ARBA" id="ARBA00004496"/>
    </source>
</evidence>
<dbReference type="FunFam" id="3.50.7.10:FF:000005">
    <property type="entry name" value="T-complex protein 1 subunit gamma"/>
    <property type="match status" value="1"/>
</dbReference>
<comment type="subcellular location">
    <subcellularLocation>
        <location evidence="1">Cytoplasm</location>
    </subcellularLocation>
</comment>
<dbReference type="EMBL" id="JASMQC010000004">
    <property type="protein sequence ID" value="KAK1945847.1"/>
    <property type="molecule type" value="Genomic_DNA"/>
</dbReference>
<dbReference type="PRINTS" id="PR00304">
    <property type="entry name" value="TCOMPLEXTCP1"/>
</dbReference>
<protein>
    <recommendedName>
        <fullName evidence="3 9">T-complex protein 1 subunit gamma</fullName>
    </recommendedName>
</protein>
<dbReference type="Gene3D" id="3.30.260.10">
    <property type="entry name" value="TCP-1-like chaperonin intermediate domain"/>
    <property type="match status" value="1"/>
</dbReference>
<dbReference type="PROSITE" id="PS00750">
    <property type="entry name" value="TCP1_1"/>
    <property type="match status" value="1"/>
</dbReference>
<dbReference type="Gene3D" id="3.50.7.10">
    <property type="entry name" value="GroEL"/>
    <property type="match status" value="1"/>
</dbReference>
<evidence type="ECO:0000256" key="7">
    <source>
        <dbReference type="ARBA" id="ARBA00023186"/>
    </source>
</evidence>
<dbReference type="InterPro" id="IPR002194">
    <property type="entry name" value="Chaperonin_TCP-1_CS"/>
</dbReference>
<name>A0AAD9LST0_9STRA</name>
<feature type="compositionally biased region" description="Acidic residues" evidence="10">
    <location>
        <begin position="2530"/>
        <end position="2539"/>
    </location>
</feature>
<dbReference type="Pfam" id="PF25439">
    <property type="entry name" value="TPR_CFAP46_N"/>
    <property type="match status" value="1"/>
</dbReference>
<dbReference type="GO" id="GO:0140662">
    <property type="term" value="F:ATP-dependent protein folding chaperone"/>
    <property type="evidence" value="ECO:0007669"/>
    <property type="project" value="InterPro"/>
</dbReference>
<evidence type="ECO:0000256" key="2">
    <source>
        <dbReference type="ARBA" id="ARBA00008020"/>
    </source>
</evidence>
<dbReference type="PROSITE" id="PS00995">
    <property type="entry name" value="TCP1_3"/>
    <property type="match status" value="1"/>
</dbReference>
<dbReference type="NCBIfam" id="NF041082">
    <property type="entry name" value="thermosome_alpha"/>
    <property type="match status" value="1"/>
</dbReference>
<dbReference type="Pfam" id="PF00118">
    <property type="entry name" value="Cpn60_TCP1"/>
    <property type="match status" value="1"/>
</dbReference>
<dbReference type="GO" id="GO:0005832">
    <property type="term" value="C:chaperonin-containing T-complex"/>
    <property type="evidence" value="ECO:0007669"/>
    <property type="project" value="UniProtKB-ARBA"/>
</dbReference>
<dbReference type="InterPro" id="IPR012719">
    <property type="entry name" value="Chap_CCT_gamma"/>
</dbReference>
<dbReference type="InterPro" id="IPR057466">
    <property type="entry name" value="CFAP46_TPR"/>
</dbReference>
<evidence type="ECO:0000256" key="4">
    <source>
        <dbReference type="ARBA" id="ARBA00022490"/>
    </source>
</evidence>
<dbReference type="InterPro" id="IPR017998">
    <property type="entry name" value="Chaperone_TCP-1"/>
</dbReference>
<keyword evidence="4" id="KW-0963">Cytoplasm</keyword>
<reference evidence="11" key="1">
    <citation type="submission" date="2023-08" db="EMBL/GenBank/DDBJ databases">
        <title>Reference Genome Resource for the Citrus Pathogen Phytophthora citrophthora.</title>
        <authorList>
            <person name="Moller H."/>
            <person name="Coetzee B."/>
            <person name="Rose L.J."/>
            <person name="Van Niekerk J.M."/>
        </authorList>
    </citation>
    <scope>NUCLEOTIDE SEQUENCE</scope>
    <source>
        <strain evidence="11">STE-U-9442</strain>
    </source>
</reference>
<keyword evidence="5 8" id="KW-0547">Nucleotide-binding</keyword>
<gene>
    <name evidence="11" type="ORF">P3T76_002895</name>
</gene>
<evidence type="ECO:0000313" key="12">
    <source>
        <dbReference type="Proteomes" id="UP001259832"/>
    </source>
</evidence>
<evidence type="ECO:0000256" key="6">
    <source>
        <dbReference type="ARBA" id="ARBA00022840"/>
    </source>
</evidence>
<dbReference type="GO" id="GO:0005524">
    <property type="term" value="F:ATP binding"/>
    <property type="evidence" value="ECO:0007669"/>
    <property type="project" value="UniProtKB-KW"/>
</dbReference>
<dbReference type="InterPro" id="IPR027410">
    <property type="entry name" value="TCP-1-like_intermed_sf"/>
</dbReference>
<evidence type="ECO:0000313" key="11">
    <source>
        <dbReference type="EMBL" id="KAK1945847.1"/>
    </source>
</evidence>
<evidence type="ECO:0000256" key="5">
    <source>
        <dbReference type="ARBA" id="ARBA00022741"/>
    </source>
</evidence>
<evidence type="ECO:0000256" key="10">
    <source>
        <dbReference type="SAM" id="MobiDB-lite"/>
    </source>
</evidence>
<evidence type="ECO:0000256" key="8">
    <source>
        <dbReference type="RuleBase" id="RU004187"/>
    </source>
</evidence>
<dbReference type="SUPFAM" id="SSF52029">
    <property type="entry name" value="GroEL apical domain-like"/>
    <property type="match status" value="1"/>
</dbReference>
<keyword evidence="6 8" id="KW-0067">ATP-binding</keyword>
<dbReference type="FunFam" id="1.10.560.10:FF:000085">
    <property type="entry name" value="T-complex protein 1 subunit gamma"/>
    <property type="match status" value="1"/>
</dbReference>
<dbReference type="InterPro" id="IPR054827">
    <property type="entry name" value="thermosome_alpha"/>
</dbReference>
<dbReference type="Proteomes" id="UP001259832">
    <property type="component" value="Unassembled WGS sequence"/>
</dbReference>
<dbReference type="SUPFAM" id="SSF48592">
    <property type="entry name" value="GroEL equatorial domain-like"/>
    <property type="match status" value="1"/>
</dbReference>
<dbReference type="PANTHER" id="PTHR11353">
    <property type="entry name" value="CHAPERONIN"/>
    <property type="match status" value="1"/>
</dbReference>
<dbReference type="InterPro" id="IPR027413">
    <property type="entry name" value="GROEL-like_equatorial_sf"/>
</dbReference>
<feature type="compositionally biased region" description="Basic and acidic residues" evidence="10">
    <location>
        <begin position="2513"/>
        <end position="2525"/>
    </location>
</feature>
<dbReference type="CDD" id="cd03337">
    <property type="entry name" value="TCP1_gamma"/>
    <property type="match status" value="1"/>
</dbReference>
<evidence type="ECO:0000256" key="9">
    <source>
        <dbReference type="RuleBase" id="RU004191"/>
    </source>
</evidence>
<accession>A0AAD9LST0</accession>
<proteinExistence type="inferred from homology"/>
<comment type="similarity">
    <text evidence="2 8">Belongs to the TCP-1 chaperonin family.</text>
</comment>
<dbReference type="InterPro" id="IPR027409">
    <property type="entry name" value="GroEL-like_apical_dom_sf"/>
</dbReference>
<comment type="caution">
    <text evidence="11">The sequence shown here is derived from an EMBL/GenBank/DDBJ whole genome shotgun (WGS) entry which is preliminary data.</text>
</comment>
<evidence type="ECO:0000256" key="3">
    <source>
        <dbReference type="ARBA" id="ARBA00017187"/>
    </source>
</evidence>